<dbReference type="EC" id="3.1.-.-" evidence="9"/>
<dbReference type="GO" id="GO:0004521">
    <property type="term" value="F:RNA endonuclease activity"/>
    <property type="evidence" value="ECO:0007669"/>
    <property type="project" value="UniProtKB-UniRule"/>
</dbReference>
<dbReference type="SUPFAM" id="SSF56281">
    <property type="entry name" value="Metallo-hydrolase/oxidoreductase"/>
    <property type="match status" value="1"/>
</dbReference>
<evidence type="ECO:0000256" key="9">
    <source>
        <dbReference type="HAMAP-Rule" id="MF_01491"/>
    </source>
</evidence>
<dbReference type="RefSeq" id="WP_118990092.1">
    <property type="nucleotide sequence ID" value="NZ_CP023434.1"/>
</dbReference>
<dbReference type="Gene3D" id="3.60.15.10">
    <property type="entry name" value="Ribonuclease Z/Hydroxyacylglutathione hydrolase-like"/>
    <property type="match status" value="1"/>
</dbReference>
<dbReference type="AlphaFoldDB" id="A0A347WJC1"/>
<feature type="region of interest" description="Disordered" evidence="13">
    <location>
        <begin position="564"/>
        <end position="596"/>
    </location>
</feature>
<comment type="similarity">
    <text evidence="9">Belongs to the metallo-beta-lactamase superfamily. RNA-metabolizing metallo-beta-lactamase-like family. Bacterial RNase J subfamily.</text>
</comment>
<dbReference type="InterPro" id="IPR001279">
    <property type="entry name" value="Metallo-B-lactamas"/>
</dbReference>
<keyword evidence="7 9" id="KW-0269">Exonuclease</keyword>
<keyword evidence="2 9" id="KW-0540">Nuclease</keyword>
<comment type="function">
    <text evidence="9">An RNase that has 5'-3' exonuclease and possibly endonuclease activity. Involved in maturation of rRNA and in some organisms also mRNA maturation and/or decay.</text>
</comment>
<feature type="compositionally biased region" description="Basic and acidic residues" evidence="13">
    <location>
        <begin position="568"/>
        <end position="582"/>
    </location>
</feature>
<dbReference type="PANTHER" id="PTHR43694">
    <property type="entry name" value="RIBONUCLEASE J"/>
    <property type="match status" value="1"/>
</dbReference>
<dbReference type="CDD" id="cd07714">
    <property type="entry name" value="RNaseJ_MBL-fold"/>
    <property type="match status" value="1"/>
</dbReference>
<feature type="binding site" evidence="12">
    <location>
        <position position="52"/>
    </location>
    <ligand>
        <name>Ca(2+)</name>
        <dbReference type="ChEBI" id="CHEBI:29108"/>
    </ligand>
</feature>
<dbReference type="InterPro" id="IPR041636">
    <property type="entry name" value="RNase_J_C"/>
</dbReference>
<dbReference type="NCBIfam" id="NF047419">
    <property type="entry name" value="RNase_J1_RnjA"/>
    <property type="match status" value="1"/>
</dbReference>
<keyword evidence="16" id="KW-1185">Reference proteome</keyword>
<dbReference type="HAMAP" id="MF_01491">
    <property type="entry name" value="RNase_J_bact"/>
    <property type="match status" value="1"/>
</dbReference>
<organism evidence="15 16">
    <name type="scientific">Suicoccus acidiformans</name>
    <dbReference type="NCBI Taxonomy" id="2036206"/>
    <lineage>
        <taxon>Bacteria</taxon>
        <taxon>Bacillati</taxon>
        <taxon>Bacillota</taxon>
        <taxon>Bacilli</taxon>
        <taxon>Lactobacillales</taxon>
        <taxon>Aerococcaceae</taxon>
        <taxon>Suicoccus</taxon>
    </lineage>
</organism>
<evidence type="ECO:0000256" key="12">
    <source>
        <dbReference type="PIRSR" id="PIRSR004803-3"/>
    </source>
</evidence>
<feature type="active site" description="Proton acceptor" evidence="10">
    <location>
        <position position="370"/>
    </location>
</feature>
<evidence type="ECO:0000256" key="6">
    <source>
        <dbReference type="ARBA" id="ARBA00022833"/>
    </source>
</evidence>
<evidence type="ECO:0000256" key="2">
    <source>
        <dbReference type="ARBA" id="ARBA00022722"/>
    </source>
</evidence>
<evidence type="ECO:0000256" key="3">
    <source>
        <dbReference type="ARBA" id="ARBA00022723"/>
    </source>
</evidence>
<keyword evidence="8 9" id="KW-0694">RNA-binding</keyword>
<feature type="domain" description="Metallo-beta-lactamase" evidence="14">
    <location>
        <begin position="22"/>
        <end position="216"/>
    </location>
</feature>
<evidence type="ECO:0000256" key="13">
    <source>
        <dbReference type="SAM" id="MobiDB-lite"/>
    </source>
</evidence>
<dbReference type="InterPro" id="IPR036866">
    <property type="entry name" value="RibonucZ/Hydroxyglut_hydro"/>
</dbReference>
<comment type="subunit">
    <text evidence="9">Homodimer, may be a subunit of the RNA degradosome.</text>
</comment>
<dbReference type="Pfam" id="PF17770">
    <property type="entry name" value="RNase_J_C"/>
    <property type="match status" value="1"/>
</dbReference>
<evidence type="ECO:0000256" key="10">
    <source>
        <dbReference type="PIRSR" id="PIRSR004803-1"/>
    </source>
</evidence>
<dbReference type="InterPro" id="IPR001587">
    <property type="entry name" value="RNase_J_CS"/>
</dbReference>
<dbReference type="GO" id="GO:0004534">
    <property type="term" value="F:5'-3' RNA exonuclease activity"/>
    <property type="evidence" value="ECO:0007669"/>
    <property type="project" value="UniProtKB-UniRule"/>
</dbReference>
<keyword evidence="12" id="KW-0106">Calcium</keyword>
<comment type="subcellular location">
    <subcellularLocation>
        <location evidence="9">Cytoplasm</location>
    </subcellularLocation>
</comment>
<dbReference type="SMART" id="SM00849">
    <property type="entry name" value="Lactamase_B"/>
    <property type="match status" value="1"/>
</dbReference>
<feature type="binding site" evidence="12">
    <location>
        <position position="79"/>
    </location>
    <ligand>
        <name>Zn(2+)</name>
        <dbReference type="ChEBI" id="CHEBI:29105"/>
        <label>2</label>
        <note>catalytic</note>
    </ligand>
</feature>
<keyword evidence="6 12" id="KW-0862">Zinc</keyword>
<feature type="binding site" evidence="9 11">
    <location>
        <begin position="366"/>
        <end position="370"/>
    </location>
    <ligand>
        <name>substrate</name>
    </ligand>
</feature>
<feature type="binding site" evidence="12">
    <location>
        <position position="80"/>
    </location>
    <ligand>
        <name>Zn(2+)</name>
        <dbReference type="ChEBI" id="CHEBI:29105"/>
        <label>1</label>
        <note>catalytic</note>
    </ligand>
</feature>
<evidence type="ECO:0000256" key="8">
    <source>
        <dbReference type="ARBA" id="ARBA00022884"/>
    </source>
</evidence>
<dbReference type="Pfam" id="PF22505">
    <property type="entry name" value="RNase_J_b_CASP"/>
    <property type="match status" value="1"/>
</dbReference>
<dbReference type="Proteomes" id="UP000263232">
    <property type="component" value="Chromosome"/>
</dbReference>
<dbReference type="GO" id="GO:0008270">
    <property type="term" value="F:zinc ion binding"/>
    <property type="evidence" value="ECO:0007669"/>
    <property type="project" value="InterPro"/>
</dbReference>
<dbReference type="InterPro" id="IPR030854">
    <property type="entry name" value="RNase_J_bac"/>
</dbReference>
<feature type="binding site" evidence="11">
    <location>
        <begin position="233"/>
        <end position="235"/>
    </location>
    <ligand>
        <name>substrate</name>
    </ligand>
</feature>
<feature type="binding site" evidence="12">
    <location>
        <position position="392"/>
    </location>
    <ligand>
        <name>Zn(2+)</name>
        <dbReference type="ChEBI" id="CHEBI:29105"/>
        <label>1</label>
        <note>catalytic</note>
    </ligand>
</feature>
<evidence type="ECO:0000256" key="11">
    <source>
        <dbReference type="PIRSR" id="PIRSR004803-2"/>
    </source>
</evidence>
<dbReference type="PROSITE" id="PS01292">
    <property type="entry name" value="UPF0036"/>
    <property type="match status" value="1"/>
</dbReference>
<proteinExistence type="inferred from homology"/>
<evidence type="ECO:0000256" key="1">
    <source>
        <dbReference type="ARBA" id="ARBA00022490"/>
    </source>
</evidence>
<dbReference type="InterPro" id="IPR055132">
    <property type="entry name" value="RNase_J_b_CASP"/>
</dbReference>
<gene>
    <name evidence="9" type="primary">rnj</name>
    <name evidence="15" type="ORF">CL176_03535</name>
</gene>
<keyword evidence="3 12" id="KW-0479">Metal-binding</keyword>
<dbReference type="GO" id="GO:0006364">
    <property type="term" value="P:rRNA processing"/>
    <property type="evidence" value="ECO:0007669"/>
    <property type="project" value="UniProtKB-UniRule"/>
</dbReference>
<dbReference type="PIRSF" id="PIRSF004803">
    <property type="entry name" value="RnjA"/>
    <property type="match status" value="1"/>
</dbReference>
<evidence type="ECO:0000256" key="7">
    <source>
        <dbReference type="ARBA" id="ARBA00022839"/>
    </source>
</evidence>
<keyword evidence="9" id="KW-0698">rRNA processing</keyword>
<dbReference type="OrthoDB" id="9758375at2"/>
<dbReference type="GO" id="GO:0005737">
    <property type="term" value="C:cytoplasm"/>
    <property type="evidence" value="ECO:0007669"/>
    <property type="project" value="UniProtKB-SubCell"/>
</dbReference>
<dbReference type="KEGG" id="abae:CL176_03535"/>
<dbReference type="Gene3D" id="3.40.50.10710">
    <property type="entry name" value="Metallo-hydrolase/oxidoreductase"/>
    <property type="match status" value="1"/>
</dbReference>
<evidence type="ECO:0000256" key="5">
    <source>
        <dbReference type="ARBA" id="ARBA00022801"/>
    </source>
</evidence>
<comment type="cofactor">
    <cofactor evidence="12">
        <name>Zn(2+)</name>
        <dbReference type="ChEBI" id="CHEBI:29105"/>
    </cofactor>
    <text evidence="12">Binds 2 Zn(2+) ions per subunit. It is not clear if Zn(2+) or Mg(2+) is physiologically important.</text>
</comment>
<feature type="binding site" evidence="12">
    <location>
        <position position="165"/>
    </location>
    <ligand>
        <name>Zn(2+)</name>
        <dbReference type="ChEBI" id="CHEBI:29105"/>
        <label>1</label>
        <note>catalytic</note>
    </ligand>
</feature>
<dbReference type="InterPro" id="IPR004613">
    <property type="entry name" value="RNase_J"/>
</dbReference>
<feature type="active site" description="Proton donor" evidence="10">
    <location>
        <position position="196"/>
    </location>
</feature>
<protein>
    <recommendedName>
        <fullName evidence="9">Ribonuclease J</fullName>
        <shortName evidence="9">RNase J</shortName>
        <ecNumber evidence="9">3.1.-.-</ecNumber>
    </recommendedName>
</protein>
<accession>A0A347WJC1</accession>
<dbReference type="NCBIfam" id="TIGR00649">
    <property type="entry name" value="MG423"/>
    <property type="match status" value="1"/>
</dbReference>
<feature type="binding site" evidence="12">
    <location>
        <position position="143"/>
    </location>
    <ligand>
        <name>Zn(2+)</name>
        <dbReference type="ChEBI" id="CHEBI:29105"/>
        <label>1</label>
        <note>catalytic</note>
    </ligand>
</feature>
<evidence type="ECO:0000256" key="4">
    <source>
        <dbReference type="ARBA" id="ARBA00022759"/>
    </source>
</evidence>
<dbReference type="PANTHER" id="PTHR43694:SF1">
    <property type="entry name" value="RIBONUCLEASE J"/>
    <property type="match status" value="1"/>
</dbReference>
<dbReference type="Gene3D" id="3.10.20.580">
    <property type="match status" value="1"/>
</dbReference>
<dbReference type="Pfam" id="PF12706">
    <property type="entry name" value="Lactamase_B_2"/>
    <property type="match status" value="1"/>
</dbReference>
<evidence type="ECO:0000313" key="15">
    <source>
        <dbReference type="EMBL" id="AXY25178.1"/>
    </source>
</evidence>
<name>A0A347WJC1_9LACT</name>
<feature type="binding site" evidence="12">
    <location>
        <position position="445"/>
    </location>
    <ligand>
        <name>Ca(2+)</name>
        <dbReference type="ChEBI" id="CHEBI:29108"/>
    </ligand>
</feature>
<dbReference type="GO" id="GO:0003723">
    <property type="term" value="F:RNA binding"/>
    <property type="evidence" value="ECO:0007669"/>
    <property type="project" value="UniProtKB-UniRule"/>
</dbReference>
<feature type="binding site" evidence="12">
    <location>
        <position position="75"/>
    </location>
    <ligand>
        <name>Zn(2+)</name>
        <dbReference type="ChEBI" id="CHEBI:29105"/>
        <label>1</label>
        <note>catalytic</note>
    </ligand>
</feature>
<feature type="compositionally biased region" description="Basic residues" evidence="13">
    <location>
        <begin position="587"/>
        <end position="596"/>
    </location>
</feature>
<keyword evidence="5 9" id="KW-0378">Hydrolase</keyword>
<reference evidence="15 16" key="1">
    <citation type="submission" date="2017-09" db="EMBL/GenBank/DDBJ databases">
        <title>Complete genome sequence of Oxytococcus suis strain ZY16052.</title>
        <authorList>
            <person name="Li F."/>
        </authorList>
    </citation>
    <scope>NUCLEOTIDE SEQUENCE [LARGE SCALE GENOMIC DNA]</scope>
    <source>
        <strain evidence="15 16">ZY16052</strain>
    </source>
</reference>
<keyword evidence="4 9" id="KW-0255">Endonuclease</keyword>
<dbReference type="InterPro" id="IPR011108">
    <property type="entry name" value="RMMBL"/>
</dbReference>
<feature type="binding site" evidence="12">
    <location>
        <position position="50"/>
    </location>
    <ligand>
        <name>Ca(2+)</name>
        <dbReference type="ChEBI" id="CHEBI:29108"/>
    </ligand>
</feature>
<comment type="cofactor">
    <cofactor evidence="12">
        <name>Ca(2+)</name>
        <dbReference type="ChEBI" id="CHEBI:29108"/>
    </cofactor>
    <text evidence="12">Binds 1 Ca(2+) cation per subunit. Seen in 1 crystal structure, it is not clear if it is physiologically important.</text>
</comment>
<dbReference type="InterPro" id="IPR042173">
    <property type="entry name" value="RNase_J_2"/>
</dbReference>
<dbReference type="EMBL" id="CP023434">
    <property type="protein sequence ID" value="AXY25178.1"/>
    <property type="molecule type" value="Genomic_DNA"/>
</dbReference>
<feature type="binding site" evidence="12">
    <location>
        <position position="77"/>
    </location>
    <ligand>
        <name>Zn(2+)</name>
        <dbReference type="ChEBI" id="CHEBI:29105"/>
        <label>1</label>
        <note>catalytic</note>
    </ligand>
</feature>
<evidence type="ECO:0000259" key="14">
    <source>
        <dbReference type="SMART" id="SM00849"/>
    </source>
</evidence>
<evidence type="ECO:0000313" key="16">
    <source>
        <dbReference type="Proteomes" id="UP000263232"/>
    </source>
</evidence>
<keyword evidence="1 9" id="KW-0963">Cytoplasm</keyword>
<dbReference type="Pfam" id="PF07521">
    <property type="entry name" value="RMMBL"/>
    <property type="match status" value="1"/>
</dbReference>
<sequence length="596" mass="66221">MAANLKNNEVGVFALGGLEEIGKNMYGVQFQDEILILDCGVLFPDDDLLGIDYVINDFQYLLENRDKVKALIISHGHEDHIGGIPFLLQQLNVPIYADPLASALIRNKLQERGLLRDAQIHEIHEDSVIKFRKTSVRFFRVSHSIPEAFGIVVNTPPGNIVFTGDYKFDFTPVGKPANLHRMAQLGEEGVLLMMGDSTNSEVSTFTMSERIVGESIHSIIQGVEGRVIFATFASNVSRLQQVVETAIETDRKIAVFGRSMENAIKTGQELGYINDHGYDVFINNRELNQYPGHEMIILCTGSQGEPMAALSRIANGTHRQISLQPEDTVIFSSSPIPGNTTSVNRVINQLTDAGADVIHGKLNNIHTSGHGSQQEQLLMMRLLKPKYFLPVHGEYRMLNIQAKLAQEVGIPAEHTFVMKSGDMLALTEDSARISGQIPAGDVYVDGSGIGDVGNVVLRDRKILSENGLVIITATIDYENKQLISGPDIMSRGFIYMRESEELIQTIQNSVKAAINRGLNESGNDVNEKLIRDIIFDTVHPLLYDETERKPMILPVLLDINKGVRRRSNKQDEAQSDGHEKPKQANRNGKRNHRKKA</sequence>